<comment type="caution">
    <text evidence="1">The sequence shown here is derived from an EMBL/GenBank/DDBJ whole genome shotgun (WGS) entry which is preliminary data.</text>
</comment>
<dbReference type="EMBL" id="JAACJM010000001">
    <property type="protein sequence ID" value="KAF5375232.1"/>
    <property type="molecule type" value="Genomic_DNA"/>
</dbReference>
<sequence length="401" mass="42912">MFQNASQDASYYHPSPLNKQDVWLDDDYSLQPFHFQSYPCPLSSGPLGLQTSYSDIDRNTPSDFTASPLSPLESLESFHTAPYPATDFLNTANVAGATSSSLFSMPPPDPSFQPSSDYFASEADNYDYLGGASEPSSFNDETQQYSSPIAYSPYSPHSAYPAFPPLGSIFTQQHIGQCRTVEAHEAHHAVPVRTEPSEQSARMIRQSDAPVLPLPMSLTYDNTTASTNCISEAESAYLHPSLSGSASSNLYPQLQSFPSLQSSYLHPPLPLLCLPLSSNTIAPSQTQLTKPVSIHPSSLSIITAGTGAEPQNPEIEILAPRPTRPSRIAPNALKNLLLATSTANADRRFAKNAATDATKAVTLLGNPCNGFATGTGLVSVDTGTQFGHIDTGMGGVMDCQL</sequence>
<organism evidence="1 2">
    <name type="scientific">Tetrapyrgos nigripes</name>
    <dbReference type="NCBI Taxonomy" id="182062"/>
    <lineage>
        <taxon>Eukaryota</taxon>
        <taxon>Fungi</taxon>
        <taxon>Dikarya</taxon>
        <taxon>Basidiomycota</taxon>
        <taxon>Agaricomycotina</taxon>
        <taxon>Agaricomycetes</taxon>
        <taxon>Agaricomycetidae</taxon>
        <taxon>Agaricales</taxon>
        <taxon>Marasmiineae</taxon>
        <taxon>Marasmiaceae</taxon>
        <taxon>Tetrapyrgos</taxon>
    </lineage>
</organism>
<proteinExistence type="predicted"/>
<evidence type="ECO:0000313" key="1">
    <source>
        <dbReference type="EMBL" id="KAF5375232.1"/>
    </source>
</evidence>
<gene>
    <name evidence="1" type="ORF">D9758_000511</name>
</gene>
<evidence type="ECO:0000313" key="2">
    <source>
        <dbReference type="Proteomes" id="UP000559256"/>
    </source>
</evidence>
<keyword evidence="2" id="KW-1185">Reference proteome</keyword>
<name>A0A8H5LZG6_9AGAR</name>
<protein>
    <submittedName>
        <fullName evidence="1">Uncharacterized protein</fullName>
    </submittedName>
</protein>
<accession>A0A8H5LZG6</accession>
<dbReference type="Proteomes" id="UP000559256">
    <property type="component" value="Unassembled WGS sequence"/>
</dbReference>
<dbReference type="AlphaFoldDB" id="A0A8H5LZG6"/>
<reference evidence="1 2" key="1">
    <citation type="journal article" date="2020" name="ISME J.">
        <title>Uncovering the hidden diversity of litter-decomposition mechanisms in mushroom-forming fungi.</title>
        <authorList>
            <person name="Floudas D."/>
            <person name="Bentzer J."/>
            <person name="Ahren D."/>
            <person name="Johansson T."/>
            <person name="Persson P."/>
            <person name="Tunlid A."/>
        </authorList>
    </citation>
    <scope>NUCLEOTIDE SEQUENCE [LARGE SCALE GENOMIC DNA]</scope>
    <source>
        <strain evidence="1 2">CBS 291.85</strain>
    </source>
</reference>